<evidence type="ECO:0000313" key="8">
    <source>
        <dbReference type="EMBL" id="MBC5763005.1"/>
    </source>
</evidence>
<dbReference type="PRINTS" id="PR00090">
    <property type="entry name" value="RNGDIOXGNASE"/>
</dbReference>
<comment type="caution">
    <text evidence="8">The sequence shown here is derived from an EMBL/GenBank/DDBJ whole genome shotgun (WGS) entry which is preliminary data.</text>
</comment>
<dbReference type="Gene3D" id="2.102.10.10">
    <property type="entry name" value="Rieske [2Fe-2S] iron-sulphur domain"/>
    <property type="match status" value="1"/>
</dbReference>
<protein>
    <submittedName>
        <fullName evidence="8">Rieske 2Fe-2S domain-containing protein</fullName>
    </submittedName>
</protein>
<evidence type="ECO:0000259" key="7">
    <source>
        <dbReference type="PROSITE" id="PS51296"/>
    </source>
</evidence>
<evidence type="ECO:0000256" key="1">
    <source>
        <dbReference type="ARBA" id="ARBA00008751"/>
    </source>
</evidence>
<dbReference type="GO" id="GO:0005506">
    <property type="term" value="F:iron ion binding"/>
    <property type="evidence" value="ECO:0007669"/>
    <property type="project" value="InterPro"/>
</dbReference>
<dbReference type="InterPro" id="IPR001663">
    <property type="entry name" value="Rng_hydr_dOase-A"/>
</dbReference>
<proteinExistence type="inferred from homology"/>
<dbReference type="SUPFAM" id="SSF50022">
    <property type="entry name" value="ISP domain"/>
    <property type="match status" value="1"/>
</dbReference>
<dbReference type="PANTHER" id="PTHR43756:SF1">
    <property type="entry name" value="3-PHENYLPROPIONATE_CINNAMIC ACID DIOXYGENASE SUBUNIT ALPHA"/>
    <property type="match status" value="1"/>
</dbReference>
<evidence type="ECO:0000256" key="4">
    <source>
        <dbReference type="ARBA" id="ARBA00023002"/>
    </source>
</evidence>
<dbReference type="GO" id="GO:0051537">
    <property type="term" value="F:2 iron, 2 sulfur cluster binding"/>
    <property type="evidence" value="ECO:0007669"/>
    <property type="project" value="UniProtKB-KW"/>
</dbReference>
<reference evidence="8" key="1">
    <citation type="submission" date="2020-08" db="EMBL/GenBank/DDBJ databases">
        <title>Ramlibacter sp. GTP1 16S ribosomal RNA gene genome sequencing and assembly.</title>
        <authorList>
            <person name="Kang M."/>
        </authorList>
    </citation>
    <scope>NUCLEOTIDE SEQUENCE</scope>
    <source>
        <strain evidence="8">GTP1</strain>
    </source>
</reference>
<dbReference type="PANTHER" id="PTHR43756">
    <property type="entry name" value="CHOLINE MONOOXYGENASE, CHLOROPLASTIC"/>
    <property type="match status" value="1"/>
</dbReference>
<dbReference type="InterPro" id="IPR036922">
    <property type="entry name" value="Rieske_2Fe-2S_sf"/>
</dbReference>
<dbReference type="SUPFAM" id="SSF55961">
    <property type="entry name" value="Bet v1-like"/>
    <property type="match status" value="1"/>
</dbReference>
<name>A0A923M323_9BURK</name>
<dbReference type="RefSeq" id="WP_187079480.1">
    <property type="nucleotide sequence ID" value="NZ_JACORU010000001.1"/>
</dbReference>
<keyword evidence="4" id="KW-0560">Oxidoreductase</keyword>
<dbReference type="InterPro" id="IPR015879">
    <property type="entry name" value="Ring_hydroxy_dOase_asu_C_dom"/>
</dbReference>
<keyword evidence="5" id="KW-0408">Iron</keyword>
<dbReference type="Pfam" id="PF00355">
    <property type="entry name" value="Rieske"/>
    <property type="match status" value="1"/>
</dbReference>
<dbReference type="InterPro" id="IPR017941">
    <property type="entry name" value="Rieske_2Fe-2S"/>
</dbReference>
<dbReference type="Proteomes" id="UP000596827">
    <property type="component" value="Unassembled WGS sequence"/>
</dbReference>
<feature type="domain" description="Rieske" evidence="7">
    <location>
        <begin position="45"/>
        <end position="152"/>
    </location>
</feature>
<accession>A0A923M323</accession>
<dbReference type="Gene3D" id="3.90.380.10">
    <property type="entry name" value="Naphthalene 1,2-dioxygenase Alpha Subunit, Chain A, domain 1"/>
    <property type="match status" value="1"/>
</dbReference>
<dbReference type="PROSITE" id="PS51296">
    <property type="entry name" value="RIESKE"/>
    <property type="match status" value="1"/>
</dbReference>
<evidence type="ECO:0000256" key="3">
    <source>
        <dbReference type="ARBA" id="ARBA00022723"/>
    </source>
</evidence>
<dbReference type="AlphaFoldDB" id="A0A923M323"/>
<dbReference type="GO" id="GO:0016491">
    <property type="term" value="F:oxidoreductase activity"/>
    <property type="evidence" value="ECO:0007669"/>
    <property type="project" value="UniProtKB-KW"/>
</dbReference>
<keyword evidence="9" id="KW-1185">Reference proteome</keyword>
<sequence length="439" mass="49262">MHEHTSPQHGSGVAGLIRETAVHSSLYTDSEVFSQEMSEIYGRSWVFVGHESEIPNRGDYVRRVIGTTPVLMTRSAQDEIAVVVNRCAHRGNLLCQEERGHRRNFACQYHGWVFGLNGDLLDVPFPIGFQQDRSVHALRRARVGRYRGFVFATFAEHGPTIEQHLGNARRAIDRAAGLSPVGELDLFGGWIQHLYQANWKMLAENNVDGYHVNYVHDSFARGIKVQYKYNGVLQTKEEKLDAVARDLGEGHAEIDYAPTYSKPLVWLGVEPDRYPAYTALMVAAYGQAAGTEALRAGPPHTYIFPNLFIAETAVTMIQPIACNRTVQWHTPLYLKGVPPEVNERILRLGEAALGPSAFLLADDAVISERQWKAIDQAPVWMDLSRGIDREKVCPDGTRTAHYSDETPQRGFWRHYRKIFASRCVPQAVGEPAKEEGLGQ</sequence>
<evidence type="ECO:0000256" key="2">
    <source>
        <dbReference type="ARBA" id="ARBA00022714"/>
    </source>
</evidence>
<evidence type="ECO:0000313" key="9">
    <source>
        <dbReference type="Proteomes" id="UP000596827"/>
    </source>
</evidence>
<evidence type="ECO:0000256" key="6">
    <source>
        <dbReference type="ARBA" id="ARBA00023014"/>
    </source>
</evidence>
<keyword evidence="2" id="KW-0001">2Fe-2S</keyword>
<dbReference type="EMBL" id="JACORU010000001">
    <property type="protein sequence ID" value="MBC5763005.1"/>
    <property type="molecule type" value="Genomic_DNA"/>
</dbReference>
<gene>
    <name evidence="8" type="ORF">H8R02_00970</name>
</gene>
<comment type="similarity">
    <text evidence="1">Belongs to the bacterial ring-hydroxylating dioxygenase alpha subunit family.</text>
</comment>
<keyword evidence="3" id="KW-0479">Metal-binding</keyword>
<keyword evidence="6" id="KW-0411">Iron-sulfur</keyword>
<organism evidence="8 9">
    <name type="scientific">Ramlibacter albus</name>
    <dbReference type="NCBI Taxonomy" id="2079448"/>
    <lineage>
        <taxon>Bacteria</taxon>
        <taxon>Pseudomonadati</taxon>
        <taxon>Pseudomonadota</taxon>
        <taxon>Betaproteobacteria</taxon>
        <taxon>Burkholderiales</taxon>
        <taxon>Comamonadaceae</taxon>
        <taxon>Ramlibacter</taxon>
    </lineage>
</organism>
<dbReference type="Pfam" id="PF00848">
    <property type="entry name" value="Ring_hydroxyl_A"/>
    <property type="match status" value="1"/>
</dbReference>
<evidence type="ECO:0000256" key="5">
    <source>
        <dbReference type="ARBA" id="ARBA00023004"/>
    </source>
</evidence>